<feature type="region of interest" description="Disordered" evidence="1">
    <location>
        <begin position="1"/>
        <end position="39"/>
    </location>
</feature>
<sequence>MSATERVNREQRTEEPTDVEGSAPDALGRTTRRNGSSLSKDETFDLLKNSRRRGVIRYLHDHGGSAVLSDVAEHIAAEENGVTVRELSSDQRKRVYIGLYQSHLPKLDSAGVIEYDKNRGTIERQDSLTQLEEYLDIEGQETEGGADRNGAVLAVAACVVGLVTLGVLGIGGLSAIPAAGWTLVSVVGIIAIVGLQYRNRTVDPD</sequence>
<feature type="transmembrane region" description="Helical" evidence="2">
    <location>
        <begin position="178"/>
        <end position="197"/>
    </location>
</feature>
<evidence type="ECO:0000259" key="3">
    <source>
        <dbReference type="Pfam" id="PF24035"/>
    </source>
</evidence>
<dbReference type="RefSeq" id="WP_256421704.1">
    <property type="nucleotide sequence ID" value="NZ_JANHDI010000008.1"/>
</dbReference>
<dbReference type="Pfam" id="PF24035">
    <property type="entry name" value="DUF7344"/>
    <property type="match status" value="1"/>
</dbReference>
<name>A0ABD6CJW1_9EURY</name>
<dbReference type="AlphaFoldDB" id="A0ABD6CJW1"/>
<feature type="transmembrane region" description="Helical" evidence="2">
    <location>
        <begin position="151"/>
        <end position="172"/>
    </location>
</feature>
<dbReference type="Proteomes" id="UP001597085">
    <property type="component" value="Unassembled WGS sequence"/>
</dbReference>
<gene>
    <name evidence="4" type="ORF">ACFSBX_00290</name>
</gene>
<keyword evidence="2" id="KW-0812">Transmembrane</keyword>
<accession>A0ABD6CJW1</accession>
<proteinExistence type="predicted"/>
<evidence type="ECO:0000313" key="5">
    <source>
        <dbReference type="Proteomes" id="UP001597085"/>
    </source>
</evidence>
<protein>
    <recommendedName>
        <fullName evidence="3">DUF7344 domain-containing protein</fullName>
    </recommendedName>
</protein>
<dbReference type="EMBL" id="JBHUDK010000002">
    <property type="protein sequence ID" value="MFD1597412.1"/>
    <property type="molecule type" value="Genomic_DNA"/>
</dbReference>
<feature type="compositionally biased region" description="Basic and acidic residues" evidence="1">
    <location>
        <begin position="1"/>
        <end position="15"/>
    </location>
</feature>
<evidence type="ECO:0000256" key="1">
    <source>
        <dbReference type="SAM" id="MobiDB-lite"/>
    </source>
</evidence>
<keyword evidence="2" id="KW-1133">Transmembrane helix</keyword>
<evidence type="ECO:0000256" key="2">
    <source>
        <dbReference type="SAM" id="Phobius"/>
    </source>
</evidence>
<feature type="domain" description="DUF7344" evidence="3">
    <location>
        <begin position="44"/>
        <end position="123"/>
    </location>
</feature>
<comment type="caution">
    <text evidence="4">The sequence shown here is derived from an EMBL/GenBank/DDBJ whole genome shotgun (WGS) entry which is preliminary data.</text>
</comment>
<reference evidence="4 5" key="1">
    <citation type="journal article" date="2019" name="Int. J. Syst. Evol. Microbiol.">
        <title>The Global Catalogue of Microorganisms (GCM) 10K type strain sequencing project: providing services to taxonomists for standard genome sequencing and annotation.</title>
        <authorList>
            <consortium name="The Broad Institute Genomics Platform"/>
            <consortium name="The Broad Institute Genome Sequencing Center for Infectious Disease"/>
            <person name="Wu L."/>
            <person name="Ma J."/>
        </authorList>
    </citation>
    <scope>NUCLEOTIDE SEQUENCE [LARGE SCALE GENOMIC DNA]</scope>
    <source>
        <strain evidence="4 5">CGMCC 1.12121</strain>
    </source>
</reference>
<evidence type="ECO:0000313" key="4">
    <source>
        <dbReference type="EMBL" id="MFD1597412.1"/>
    </source>
</evidence>
<keyword evidence="2" id="KW-0472">Membrane</keyword>
<organism evidence="4 5">
    <name type="scientific">Halobellus rarus</name>
    <dbReference type="NCBI Taxonomy" id="1126237"/>
    <lineage>
        <taxon>Archaea</taxon>
        <taxon>Methanobacteriati</taxon>
        <taxon>Methanobacteriota</taxon>
        <taxon>Stenosarchaea group</taxon>
        <taxon>Halobacteria</taxon>
        <taxon>Halobacteriales</taxon>
        <taxon>Haloferacaceae</taxon>
        <taxon>Halobellus</taxon>
    </lineage>
</organism>
<dbReference type="InterPro" id="IPR055768">
    <property type="entry name" value="DUF7344"/>
</dbReference>
<keyword evidence="5" id="KW-1185">Reference proteome</keyword>